<dbReference type="EMBL" id="KX889068">
    <property type="protein sequence ID" value="APC46055.1"/>
    <property type="molecule type" value="Genomic_DNA"/>
</dbReference>
<gene>
    <name evidence="1" type="ORF">vBVspPpVa5_0098</name>
</gene>
<keyword evidence="2" id="KW-1185">Reference proteome</keyword>
<reference evidence="1 2" key="1">
    <citation type="journal article" date="2017" name="Viruses">
        <title>Stumbling across the Same Phage: Comparative Genomics of Widespread Temperate Phages Infecting the Fish Pathogen Vibrio anguillarum.</title>
        <authorList>
            <person name="Kalatzis P.G."/>
            <person name="Rorbo N.I."/>
            <person name="Castillo D."/>
            <person name="Mauritzen J.J."/>
            <person name="Jorgensen J."/>
            <person name="Kokkari C."/>
            <person name="Zhang F."/>
            <person name="Katharios P."/>
            <person name="Middelboe M."/>
        </authorList>
    </citation>
    <scope>NUCLEOTIDE SEQUENCE [LARGE SCALE GENOMIC DNA]</scope>
</reference>
<dbReference type="PROSITE" id="PS51257">
    <property type="entry name" value="PROKAR_LIPOPROTEIN"/>
    <property type="match status" value="1"/>
</dbReference>
<accession>A0A1J0GV46</accession>
<evidence type="ECO:0000313" key="2">
    <source>
        <dbReference type="Proteomes" id="UP000225978"/>
    </source>
</evidence>
<evidence type="ECO:0000313" key="1">
    <source>
        <dbReference type="EMBL" id="APC46055.1"/>
    </source>
</evidence>
<name>A0A1J0GV46_9CAUD</name>
<dbReference type="Proteomes" id="UP000225978">
    <property type="component" value="Segment"/>
</dbReference>
<proteinExistence type="predicted"/>
<evidence type="ECO:0008006" key="3">
    <source>
        <dbReference type="Google" id="ProtNLM"/>
    </source>
</evidence>
<organism evidence="1 2">
    <name type="scientific">Vibrio phage vB_VspP_pVa5</name>
    <dbReference type="NCBI Taxonomy" id="1913109"/>
    <lineage>
        <taxon>Viruses</taxon>
        <taxon>Duplodnaviria</taxon>
        <taxon>Heunggongvirae</taxon>
        <taxon>Uroviricota</taxon>
        <taxon>Caudoviricetes</taxon>
        <taxon>Schitoviridae</taxon>
        <taxon>Pontosvirinae</taxon>
        <taxon>Galateavirus</taxon>
        <taxon>Galateavirus PVA5</taxon>
    </lineage>
</organism>
<sequence>MKYLIAMVMSLALIGCGGGGGGSSTPSTPSDDVVVTPVEHCSVNNTYHEYLGTRTYVFEVNECNGLVSLDIRATTGLIDSVKYSDSTTVVYSQGSGENSLAAGDVYSFKWDVDAENQVKYQWDENLQCYQGSDGGILCDGDSTLDNIKTYYEYSLVKYEFKQAIKEATRIK</sequence>
<protein>
    <recommendedName>
        <fullName evidence="3">Lipoprotein</fullName>
    </recommendedName>
</protein>